<feature type="domain" description="Large ribosomal subunit protein uL30-like ferredoxin-like fold" evidence="5">
    <location>
        <begin position="86"/>
        <end position="135"/>
    </location>
</feature>
<evidence type="ECO:0000313" key="7">
    <source>
        <dbReference type="EMBL" id="AAS48104.1"/>
    </source>
</evidence>
<evidence type="ECO:0000256" key="4">
    <source>
        <dbReference type="SAM" id="MobiDB-lite"/>
    </source>
</evidence>
<evidence type="ECO:0000259" key="6">
    <source>
        <dbReference type="Pfam" id="PF08079"/>
    </source>
</evidence>
<reference evidence="7" key="1">
    <citation type="submission" date="2004-01" db="EMBL/GenBank/DDBJ databases">
        <title>Pectinaria gouldii ribosomal protein L7 mRNA.</title>
        <authorList>
            <person name="Edwards H.D."/>
            <person name="Watson A.M."/>
            <person name="Briggs D.T."/>
            <person name="Dean M."/>
            <person name="Tauer T.J."/>
        </authorList>
    </citation>
    <scope>NUCLEOTIDE SEQUENCE</scope>
</reference>
<protein>
    <submittedName>
        <fullName evidence="7">Ribosomal protein L7</fullName>
    </submittedName>
</protein>
<dbReference type="Pfam" id="PF00327">
    <property type="entry name" value="Ribosomal_L30"/>
    <property type="match status" value="1"/>
</dbReference>
<dbReference type="FunFam" id="1.10.15.30:FF:000001">
    <property type="entry name" value="60S ribosomal protein L7"/>
    <property type="match status" value="1"/>
</dbReference>
<name>Q6QLW5_PECGU</name>
<proteinExistence type="evidence at transcript level"/>
<dbReference type="CDD" id="cd01657">
    <property type="entry name" value="Ribosomal_L7_archeal_euk"/>
    <property type="match status" value="1"/>
</dbReference>
<dbReference type="InterPro" id="IPR012988">
    <property type="entry name" value="Ribosomal_uL30_N_euk"/>
</dbReference>
<feature type="region of interest" description="Disordered" evidence="4">
    <location>
        <begin position="228"/>
        <end position="250"/>
    </location>
</feature>
<dbReference type="SUPFAM" id="SSF55129">
    <property type="entry name" value="Ribosomal protein L30p/L7e"/>
    <property type="match status" value="1"/>
</dbReference>
<feature type="compositionally biased region" description="Basic and acidic residues" evidence="4">
    <location>
        <begin position="232"/>
        <end position="242"/>
    </location>
</feature>
<feature type="domain" description="Large ribosomal subunit protein uL30 N-terminal eukaryotes" evidence="6">
    <location>
        <begin position="9"/>
        <end position="79"/>
    </location>
</feature>
<accession>Q6QLW5</accession>
<dbReference type="Gene3D" id="3.30.1390.20">
    <property type="entry name" value="Ribosomal protein L30, ferredoxin-like fold domain"/>
    <property type="match status" value="1"/>
</dbReference>
<dbReference type="GO" id="GO:0022625">
    <property type="term" value="C:cytosolic large ribosomal subunit"/>
    <property type="evidence" value="ECO:0007669"/>
    <property type="project" value="TreeGrafter"/>
</dbReference>
<dbReference type="NCBIfam" id="TIGR01310">
    <property type="entry name" value="uL30_euk"/>
    <property type="match status" value="1"/>
</dbReference>
<dbReference type="GO" id="GO:0000463">
    <property type="term" value="P:maturation of LSU-rRNA from tricistronic rRNA transcript (SSU-rRNA, 5.8S rRNA, LSU-rRNA)"/>
    <property type="evidence" value="ECO:0007669"/>
    <property type="project" value="TreeGrafter"/>
</dbReference>
<evidence type="ECO:0000256" key="3">
    <source>
        <dbReference type="ARBA" id="ARBA00023274"/>
    </source>
</evidence>
<organism evidence="7">
    <name type="scientific">Pectinaria gouldii</name>
    <name type="common">Trumpet worm</name>
    <name type="synonym">Ice-cream cone worm</name>
    <dbReference type="NCBI Taxonomy" id="260746"/>
    <lineage>
        <taxon>Eukaryota</taxon>
        <taxon>Metazoa</taxon>
        <taxon>Spiralia</taxon>
        <taxon>Lophotrochozoa</taxon>
        <taxon>Annelida</taxon>
        <taxon>Polychaeta</taxon>
        <taxon>Sedentaria</taxon>
        <taxon>Canalipalpata</taxon>
        <taxon>Terebellida</taxon>
        <taxon>Terebelliformia</taxon>
        <taxon>Pectinariidae</taxon>
        <taxon>Pectinaria</taxon>
    </lineage>
</organism>
<dbReference type="AlphaFoldDB" id="Q6QLW5"/>
<evidence type="ECO:0000256" key="2">
    <source>
        <dbReference type="ARBA" id="ARBA00022980"/>
    </source>
</evidence>
<dbReference type="Gene3D" id="1.10.15.30">
    <property type="match status" value="1"/>
</dbReference>
<dbReference type="EMBL" id="AY534620">
    <property type="protein sequence ID" value="AAS48104.1"/>
    <property type="molecule type" value="mRNA"/>
</dbReference>
<keyword evidence="2 7" id="KW-0689">Ribosomal protein</keyword>
<dbReference type="FunFam" id="3.30.1390.20:FF:000003">
    <property type="entry name" value="60S ribosomal protein L7"/>
    <property type="match status" value="1"/>
</dbReference>
<sequence length="250" mass="28739">MADSAKPRVPETLLKRRKQNEEQRKKRAQAAAALQKKRGAKQEMIFKKAESYVKEYKLAEQDEIRLARQARKKGNYYVPGQAKLALVIRTKGINKVAPQPRKIMQLLRLRQINNASFVRLNHATLQMLRVADPYITWGYPNLKTVRELVYKRGYGRVGVPKKRVALTDNDIVETELGAKGIICMEDLIHEIFTVGPNFKQANSFLWTFKLNTPNGGWRKKMNHFVDGGDFGNRGEQDQRPCQENDVTAMK</sequence>
<keyword evidence="3" id="KW-0687">Ribonucleoprotein</keyword>
<dbReference type="InterPro" id="IPR039699">
    <property type="entry name" value="Ribosomal_uL30"/>
</dbReference>
<dbReference type="Pfam" id="PF08079">
    <property type="entry name" value="Ribosomal_L30_N"/>
    <property type="match status" value="1"/>
</dbReference>
<dbReference type="InterPro" id="IPR005998">
    <property type="entry name" value="Ribosomal_uL30_euk"/>
</dbReference>
<dbReference type="InterPro" id="IPR016082">
    <property type="entry name" value="Ribosomal_uL30_ferredoxin-like"/>
</dbReference>
<dbReference type="InterPro" id="IPR035808">
    <property type="entry name" value="Ribosomal_uL30_euk_arc"/>
</dbReference>
<evidence type="ECO:0000256" key="1">
    <source>
        <dbReference type="ARBA" id="ARBA00007594"/>
    </source>
</evidence>
<dbReference type="GO" id="GO:0003735">
    <property type="term" value="F:structural constituent of ribosome"/>
    <property type="evidence" value="ECO:0007669"/>
    <property type="project" value="TreeGrafter"/>
</dbReference>
<dbReference type="InterPro" id="IPR036919">
    <property type="entry name" value="Ribo_uL30_ferredoxin-like_sf"/>
</dbReference>
<feature type="region of interest" description="Disordered" evidence="4">
    <location>
        <begin position="1"/>
        <end position="36"/>
    </location>
</feature>
<evidence type="ECO:0000259" key="5">
    <source>
        <dbReference type="Pfam" id="PF00327"/>
    </source>
</evidence>
<dbReference type="PANTHER" id="PTHR11524">
    <property type="entry name" value="60S RIBOSOMAL PROTEIN L7"/>
    <property type="match status" value="1"/>
</dbReference>
<comment type="similarity">
    <text evidence="1">Belongs to the universal ribosomal protein uL30 family.</text>
</comment>
<dbReference type="GO" id="GO:0003723">
    <property type="term" value="F:RNA binding"/>
    <property type="evidence" value="ECO:0007669"/>
    <property type="project" value="InterPro"/>
</dbReference>
<dbReference type="PANTHER" id="PTHR11524:SF16">
    <property type="entry name" value="LARGE RIBOSOMAL SUBUNIT PROTEIN UL30"/>
    <property type="match status" value="1"/>
</dbReference>